<dbReference type="HOGENOM" id="CLU_653282_0_0_0"/>
<keyword evidence="13" id="KW-1185">Reference proteome</keyword>
<evidence type="ECO:0000256" key="4">
    <source>
        <dbReference type="ARBA" id="ARBA00022723"/>
    </source>
</evidence>
<feature type="chain" id="PRO_5002870165" evidence="10">
    <location>
        <begin position="22"/>
        <end position="420"/>
    </location>
</feature>
<accession>B8GC86</accession>
<dbReference type="Pfam" id="PF00932">
    <property type="entry name" value="LTD"/>
    <property type="match status" value="1"/>
</dbReference>
<evidence type="ECO:0000256" key="10">
    <source>
        <dbReference type="SAM" id="SignalP"/>
    </source>
</evidence>
<evidence type="ECO:0000256" key="5">
    <source>
        <dbReference type="ARBA" id="ARBA00022759"/>
    </source>
</evidence>
<evidence type="ECO:0000256" key="1">
    <source>
        <dbReference type="ARBA" id="ARBA00001946"/>
    </source>
</evidence>
<dbReference type="InterPro" id="IPR044929">
    <property type="entry name" value="DNA/RNA_non-sp_Endonuclease_sf"/>
</dbReference>
<dbReference type="InterPro" id="IPR044925">
    <property type="entry name" value="His-Me_finger_sf"/>
</dbReference>
<dbReference type="Gene3D" id="2.60.40.1260">
    <property type="entry name" value="Lamin Tail domain"/>
    <property type="match status" value="1"/>
</dbReference>
<keyword evidence="10" id="KW-0732">Signal</keyword>
<proteinExistence type="inferred from homology"/>
<dbReference type="GO" id="GO:0016787">
    <property type="term" value="F:hydrolase activity"/>
    <property type="evidence" value="ECO:0007669"/>
    <property type="project" value="UniProtKB-KW"/>
</dbReference>
<comment type="cofactor">
    <cofactor evidence="1">
        <name>Mg(2+)</name>
        <dbReference type="ChEBI" id="CHEBI:18420"/>
    </cofactor>
</comment>
<dbReference type="SMART" id="SM00892">
    <property type="entry name" value="Endonuclease_NS"/>
    <property type="match status" value="1"/>
</dbReference>
<dbReference type="GO" id="GO:0003676">
    <property type="term" value="F:nucleic acid binding"/>
    <property type="evidence" value="ECO:0007669"/>
    <property type="project" value="InterPro"/>
</dbReference>
<dbReference type="InterPro" id="IPR001322">
    <property type="entry name" value="Lamin_tail_dom"/>
</dbReference>
<dbReference type="GO" id="GO:0004519">
    <property type="term" value="F:endonuclease activity"/>
    <property type="evidence" value="ECO:0007669"/>
    <property type="project" value="UniProtKB-KW"/>
</dbReference>
<dbReference type="RefSeq" id="WP_012615426.1">
    <property type="nucleotide sequence ID" value="NC_011831.1"/>
</dbReference>
<evidence type="ECO:0000256" key="9">
    <source>
        <dbReference type="PIRSR" id="PIRSR640255-2"/>
    </source>
</evidence>
<evidence type="ECO:0000256" key="7">
    <source>
        <dbReference type="ARBA" id="ARBA00022842"/>
    </source>
</evidence>
<keyword evidence="5 12" id="KW-0255">Endonuclease</keyword>
<organism evidence="12 13">
    <name type="scientific">Chloroflexus aggregans (strain MD-66 / DSM 9485)</name>
    <dbReference type="NCBI Taxonomy" id="326427"/>
    <lineage>
        <taxon>Bacteria</taxon>
        <taxon>Bacillati</taxon>
        <taxon>Chloroflexota</taxon>
        <taxon>Chloroflexia</taxon>
        <taxon>Chloroflexales</taxon>
        <taxon>Chloroflexineae</taxon>
        <taxon>Chloroflexaceae</taxon>
        <taxon>Chloroflexus</taxon>
    </lineage>
</organism>
<dbReference type="Pfam" id="PF01223">
    <property type="entry name" value="Endonuclease_NS"/>
    <property type="match status" value="1"/>
</dbReference>
<dbReference type="InterPro" id="IPR040255">
    <property type="entry name" value="Non-specific_endonuclease"/>
</dbReference>
<dbReference type="PROSITE" id="PS51257">
    <property type="entry name" value="PROKAR_LIPOPROTEIN"/>
    <property type="match status" value="1"/>
</dbReference>
<dbReference type="CDD" id="cd00091">
    <property type="entry name" value="NUC"/>
    <property type="match status" value="1"/>
</dbReference>
<feature type="signal peptide" evidence="10">
    <location>
        <begin position="1"/>
        <end position="21"/>
    </location>
</feature>
<dbReference type="PROSITE" id="PS01070">
    <property type="entry name" value="NUCLEASE_NON_SPEC"/>
    <property type="match status" value="1"/>
</dbReference>
<dbReference type="GO" id="GO:0046872">
    <property type="term" value="F:metal ion binding"/>
    <property type="evidence" value="ECO:0007669"/>
    <property type="project" value="UniProtKB-KW"/>
</dbReference>
<feature type="domain" description="LTD" evidence="11">
    <location>
        <begin position="296"/>
        <end position="420"/>
    </location>
</feature>
<keyword evidence="6" id="KW-0378">Hydrolase</keyword>
<dbReference type="Gene3D" id="3.40.570.10">
    <property type="entry name" value="Extracellular Endonuclease, subunit A"/>
    <property type="match status" value="1"/>
</dbReference>
<evidence type="ECO:0000259" key="11">
    <source>
        <dbReference type="PROSITE" id="PS51841"/>
    </source>
</evidence>
<dbReference type="SMART" id="SM00477">
    <property type="entry name" value="NUC"/>
    <property type="match status" value="1"/>
</dbReference>
<keyword evidence="7" id="KW-0460">Magnesium</keyword>
<dbReference type="PROSITE" id="PS51841">
    <property type="entry name" value="LTD"/>
    <property type="match status" value="1"/>
</dbReference>
<dbReference type="AlphaFoldDB" id="B8GC86"/>
<dbReference type="STRING" id="326427.Cagg_0108"/>
<evidence type="ECO:0000313" key="12">
    <source>
        <dbReference type="EMBL" id="ACL23060.1"/>
    </source>
</evidence>
<evidence type="ECO:0000313" key="13">
    <source>
        <dbReference type="Proteomes" id="UP000002508"/>
    </source>
</evidence>
<protein>
    <submittedName>
        <fullName evidence="12">DNA/RNA non-specific endonuclease</fullName>
    </submittedName>
</protein>
<keyword evidence="3" id="KW-0540">Nuclease</keyword>
<evidence type="ECO:0000256" key="2">
    <source>
        <dbReference type="ARBA" id="ARBA00010052"/>
    </source>
</evidence>
<dbReference type="SUPFAM" id="SSF74853">
    <property type="entry name" value="Lamin A/C globular tail domain"/>
    <property type="match status" value="1"/>
</dbReference>
<reference evidence="12" key="1">
    <citation type="submission" date="2008-12" db="EMBL/GenBank/DDBJ databases">
        <title>Complete sequence of Chloroflexus aggregans DSM 9485.</title>
        <authorList>
            <consortium name="US DOE Joint Genome Institute"/>
            <person name="Lucas S."/>
            <person name="Copeland A."/>
            <person name="Lapidus A."/>
            <person name="Glavina del Rio T."/>
            <person name="Dalin E."/>
            <person name="Tice H."/>
            <person name="Pitluck S."/>
            <person name="Foster B."/>
            <person name="Larimer F."/>
            <person name="Land M."/>
            <person name="Hauser L."/>
            <person name="Kyrpides N."/>
            <person name="Mikhailova N."/>
            <person name="Bryant D."/>
            <person name="Richardson P."/>
        </authorList>
    </citation>
    <scope>NUCLEOTIDE SEQUENCE</scope>
    <source>
        <strain evidence="12">DSM 9485</strain>
    </source>
</reference>
<gene>
    <name evidence="12" type="ordered locus">Cagg_0108</name>
</gene>
<dbReference type="PANTHER" id="PTHR13966">
    <property type="entry name" value="ENDONUCLEASE RELATED"/>
    <property type="match status" value="1"/>
</dbReference>
<keyword evidence="4 9" id="KW-0479">Metal-binding</keyword>
<feature type="active site" description="Proton acceptor" evidence="8">
    <location>
        <position position="122"/>
    </location>
</feature>
<feature type="binding site" evidence="9">
    <location>
        <position position="153"/>
    </location>
    <ligand>
        <name>Mg(2+)</name>
        <dbReference type="ChEBI" id="CHEBI:18420"/>
        <note>catalytic</note>
    </ligand>
</feature>
<dbReference type="OrthoDB" id="9801679at2"/>
<dbReference type="InterPro" id="IPR020821">
    <property type="entry name" value="ENPP1-3/EXOG-like_nuc-like"/>
</dbReference>
<dbReference type="InterPro" id="IPR018524">
    <property type="entry name" value="DNA/RNA_endonuclease_AS"/>
</dbReference>
<sequence>MSRRYLWLLLLLWVACFSAYSVPTAVNTSTSRHLALGNPSNAVADPAQPNNYLIEREAYALAYQRDSGIARWVSWHLTLTDFSPAQTDRYSGNFIVDPTISALGWPYATHSDYTNTGYDRGHLTPSGDRLSSDLVQRETFYLANIVPQAPDNNQGPWRLLEEHTRNRVRAGNEAYVIGGTIGSNGTIGNGKIVVPAELWKVVVVLPEGDNDLARITAETEVVAVIMPNINGLSNDYTEYRSSIACIEQRTGLDLLSNVAPEIQAALAGPHCSTNPQKIFLPLVIGQAEGTNESTPTPIPPTPTPTPIPPAVRITYIEYNPPGDDVVGEYVRIVNEGTTPVDLTDWILRDEAGATFVFPFSVVPAGGRVQVWTGSGINTNEHLYWGRNQAVWNNTDQDGDGDRDTAFLIDRNGNVISTYRY</sequence>
<dbReference type="InterPro" id="IPR001604">
    <property type="entry name" value="Endo_G_ENPP1-like_dom"/>
</dbReference>
<dbReference type="KEGG" id="cag:Cagg_0108"/>
<name>B8GC86_CHLAD</name>
<dbReference type="SUPFAM" id="SSF54060">
    <property type="entry name" value="His-Me finger endonucleases"/>
    <property type="match status" value="1"/>
</dbReference>
<dbReference type="eggNOG" id="COG1864">
    <property type="taxonomic scope" value="Bacteria"/>
</dbReference>
<evidence type="ECO:0000256" key="3">
    <source>
        <dbReference type="ARBA" id="ARBA00022722"/>
    </source>
</evidence>
<dbReference type="PANTHER" id="PTHR13966:SF5">
    <property type="entry name" value="ENDONUCLEASE G, MITOCHONDRIAL"/>
    <property type="match status" value="1"/>
</dbReference>
<evidence type="ECO:0000256" key="8">
    <source>
        <dbReference type="PIRSR" id="PIRSR640255-1"/>
    </source>
</evidence>
<dbReference type="InterPro" id="IPR036415">
    <property type="entry name" value="Lamin_tail_dom_sf"/>
</dbReference>
<dbReference type="Proteomes" id="UP000002508">
    <property type="component" value="Chromosome"/>
</dbReference>
<dbReference type="EMBL" id="CP001337">
    <property type="protein sequence ID" value="ACL23060.1"/>
    <property type="molecule type" value="Genomic_DNA"/>
</dbReference>
<comment type="similarity">
    <text evidence="2">Belongs to the DNA/RNA non-specific endonuclease family.</text>
</comment>
<evidence type="ECO:0000256" key="6">
    <source>
        <dbReference type="ARBA" id="ARBA00022801"/>
    </source>
</evidence>